<accession>R7WG79</accession>
<dbReference type="InterPro" id="IPR005174">
    <property type="entry name" value="KIB1-4_b-propeller"/>
</dbReference>
<proteinExistence type="predicted"/>
<protein>
    <recommendedName>
        <fullName evidence="1">KIB1-4 beta-propeller domain-containing protein</fullName>
    </recommendedName>
</protein>
<dbReference type="Pfam" id="PF03478">
    <property type="entry name" value="Beta-prop_KIB1-4"/>
    <property type="match status" value="1"/>
</dbReference>
<reference evidence="2" key="1">
    <citation type="submission" date="2015-06" db="UniProtKB">
        <authorList>
            <consortium name="EnsemblPlants"/>
        </authorList>
    </citation>
    <scope>IDENTIFICATION</scope>
</reference>
<sequence length="399" mass="45065">MAESAGWSALPTHLGHPGADCRPATNDVDYYMDLRAVCAAWRRATAGTKNSPDPRFSPSQWIVIDEVSCSRFRSFQRLTPLLVNTATGRAPGRSLPMLRNYYVIATTHGGFFVLADRKAPHAACVLSPFTGYLVRFAAPMVIDLVAPAAAVVDSNLVLFCDEHRTMYMAEPDSGCFSQFRDWYPYKRVGFLGFTYAGGDVSDKIYDLMSSFGVRPSEMLAVYPFEDFDDPSETRHTDRCFLVESAGELLMIFKLQQHMELFKIDNDRSAPEPVKSIGNRTIFLGYRQCLSVNADKFHSVEANCIYYLKCIDSRLSIYKYDLKDEKEERISGAISSINDVFLCDADRPFTIIQLLSSYTISVWGSELEVEKSFELLPHVIPDAEEFRLSSYLKDLEFNDD</sequence>
<name>R7WG79_AEGTA</name>
<evidence type="ECO:0000259" key="1">
    <source>
        <dbReference type="Pfam" id="PF03478"/>
    </source>
</evidence>
<dbReference type="PANTHER" id="PTHR33165">
    <property type="entry name" value="F-BOX DOMAIN CONTAINING PROTEIN-LIKE-RELATED"/>
    <property type="match status" value="1"/>
</dbReference>
<feature type="domain" description="KIB1-4 beta-propeller" evidence="1">
    <location>
        <begin position="98"/>
        <end position="311"/>
    </location>
</feature>
<dbReference type="EnsemblPlants" id="EMT19759">
    <property type="protein sequence ID" value="EMT19759"/>
    <property type="gene ID" value="F775_21368"/>
</dbReference>
<evidence type="ECO:0000313" key="2">
    <source>
        <dbReference type="EnsemblPlants" id="EMT19759"/>
    </source>
</evidence>
<dbReference type="PANTHER" id="PTHR33165:SF99">
    <property type="entry name" value="DUF295 DOMAIN-CONTAINING PROTEIN"/>
    <property type="match status" value="1"/>
</dbReference>
<dbReference type="AlphaFoldDB" id="R7WG79"/>
<organism evidence="2">
    <name type="scientific">Aegilops tauschii</name>
    <name type="common">Tausch's goatgrass</name>
    <name type="synonym">Aegilops squarrosa</name>
    <dbReference type="NCBI Taxonomy" id="37682"/>
    <lineage>
        <taxon>Eukaryota</taxon>
        <taxon>Viridiplantae</taxon>
        <taxon>Streptophyta</taxon>
        <taxon>Embryophyta</taxon>
        <taxon>Tracheophyta</taxon>
        <taxon>Spermatophyta</taxon>
        <taxon>Magnoliopsida</taxon>
        <taxon>Liliopsida</taxon>
        <taxon>Poales</taxon>
        <taxon>Poaceae</taxon>
        <taxon>BOP clade</taxon>
        <taxon>Pooideae</taxon>
        <taxon>Triticodae</taxon>
        <taxon>Triticeae</taxon>
        <taxon>Triticinae</taxon>
        <taxon>Aegilops</taxon>
    </lineage>
</organism>